<comment type="catalytic activity">
    <reaction evidence="8">
        <text>GTP + H2O = GDP + phosphate + H(+)</text>
        <dbReference type="Rhea" id="RHEA:19669"/>
        <dbReference type="ChEBI" id="CHEBI:15377"/>
        <dbReference type="ChEBI" id="CHEBI:15378"/>
        <dbReference type="ChEBI" id="CHEBI:37565"/>
        <dbReference type="ChEBI" id="CHEBI:43474"/>
        <dbReference type="ChEBI" id="CHEBI:58189"/>
    </reaction>
    <physiologicalReaction direction="left-to-right" evidence="8">
        <dbReference type="Rhea" id="RHEA:19670"/>
    </physiologicalReaction>
</comment>
<evidence type="ECO:0000256" key="6">
    <source>
        <dbReference type="ARBA" id="ARBA00022917"/>
    </source>
</evidence>
<protein>
    <submittedName>
        <fullName evidence="12">Elongation factor 1 alpha-like protein</fullName>
    </submittedName>
</protein>
<dbReference type="PROSITE" id="PS00301">
    <property type="entry name" value="G_TR_1"/>
    <property type="match status" value="1"/>
</dbReference>
<keyword evidence="10" id="KW-0812">Transmembrane</keyword>
<keyword evidence="12" id="KW-0251">Elongation factor</keyword>
<name>S9VIT6_9TRYP</name>
<keyword evidence="10" id="KW-1133">Transmembrane helix</keyword>
<dbReference type="PROSITE" id="PS51722">
    <property type="entry name" value="G_TR_2"/>
    <property type="match status" value="1"/>
</dbReference>
<dbReference type="PANTHER" id="PTHR23115">
    <property type="entry name" value="TRANSLATION FACTOR"/>
    <property type="match status" value="1"/>
</dbReference>
<keyword evidence="4" id="KW-0547">Nucleotide-binding</keyword>
<dbReference type="SUPFAM" id="SSF50447">
    <property type="entry name" value="Translation proteins"/>
    <property type="match status" value="1"/>
</dbReference>
<dbReference type="SUPFAM" id="SSF52540">
    <property type="entry name" value="P-loop containing nucleoside triphosphate hydrolases"/>
    <property type="match status" value="1"/>
</dbReference>
<dbReference type="Gene3D" id="2.40.30.10">
    <property type="entry name" value="Translation factors"/>
    <property type="match status" value="1"/>
</dbReference>
<dbReference type="AlphaFoldDB" id="S9VIT6"/>
<keyword evidence="10" id="KW-0472">Membrane</keyword>
<proteinExistence type="inferred from homology"/>
<feature type="domain" description="Tr-type G" evidence="11">
    <location>
        <begin position="196"/>
        <end position="417"/>
    </location>
</feature>
<dbReference type="InterPro" id="IPR050100">
    <property type="entry name" value="TRAFAC_GTPase_members"/>
</dbReference>
<keyword evidence="3" id="KW-0963">Cytoplasm</keyword>
<evidence type="ECO:0000313" key="13">
    <source>
        <dbReference type="Proteomes" id="UP000015354"/>
    </source>
</evidence>
<dbReference type="Proteomes" id="UP000015354">
    <property type="component" value="Unassembled WGS sequence"/>
</dbReference>
<feature type="region of interest" description="Disordered" evidence="9">
    <location>
        <begin position="139"/>
        <end position="182"/>
    </location>
</feature>
<evidence type="ECO:0000256" key="3">
    <source>
        <dbReference type="ARBA" id="ARBA00022490"/>
    </source>
</evidence>
<comment type="subcellular location">
    <subcellularLocation>
        <location evidence="1">Cytoplasm</location>
    </subcellularLocation>
</comment>
<dbReference type="SUPFAM" id="SSF50465">
    <property type="entry name" value="EF-Tu/eEF-1alpha/eIF2-gamma C-terminal domain"/>
    <property type="match status" value="1"/>
</dbReference>
<dbReference type="Gene3D" id="3.40.50.300">
    <property type="entry name" value="P-loop containing nucleotide triphosphate hydrolases"/>
    <property type="match status" value="1"/>
</dbReference>
<evidence type="ECO:0000313" key="12">
    <source>
        <dbReference type="EMBL" id="EPY27031.1"/>
    </source>
</evidence>
<sequence length="653" mass="71767">MNRHQKFFAELEHTLDEEEYYDEEDYEEEYEEEYYNEEGEEYYDPEAAAAEARHAKVVNPHTCISPEVDADFELLDAMLPVLHQEWKEKAPRELPLMEIAAVEALRHAEYDVNSAVDYALERRLEGKKGQVKKALHVTGCASKHDESQRSNTEAATNDVSEAQGPSTLALGTSANAPKKSTKRAKGLEGLMPDASKPDCTFVIAGHVDSGKSTTLGHLLLLLGKVSMEDVSRNEQEAHGTNKESFKYAWLLDQSEEERRRGVTIDSGSQCFETAHRRVHILDAPGHKDYVLSMMSSATQADAALLVINASTSEFETGFAHGTRDHLLVLKTLGIGSIIVAVNKMDSVNYSKDRYNYIIQQLKLLFKELRIKESCIVGYCPVSGMSGVNLCELMPLQTPWYDGPCLIDLLDRCPLESRLLEAPLRLSLQDVQGSSLYAKVESGKLLKGDTLHFVPCDVKVAVRQIVKPTVGGVVQAAFAGEPVEISTNSNLVGLYPGCVGSLQGESACRAARRFEAHVQTFPTLQKAVIPGASFMMVAHALTVPVKVTLLVSKMKPSDGSWSKGMVKCVPAGAQAIVQLQAGAEGCLGKLRGLSGTRALHPSAGRRNGCWRISEECHCRLKTTNNDGTWSSAAGLIVFFFLITPQIITIPYEYE</sequence>
<dbReference type="EMBL" id="ATMH01005956">
    <property type="protein sequence ID" value="EPY27031.1"/>
    <property type="molecule type" value="Genomic_DNA"/>
</dbReference>
<evidence type="ECO:0000256" key="7">
    <source>
        <dbReference type="ARBA" id="ARBA00023134"/>
    </source>
</evidence>
<comment type="caution">
    <text evidence="12">The sequence shown here is derived from an EMBL/GenBank/DDBJ whole genome shotgun (WGS) entry which is preliminary data.</text>
</comment>
<accession>S9VIT6</accession>
<gene>
    <name evidence="12" type="ORF">STCU_05956</name>
</gene>
<keyword evidence="7" id="KW-0342">GTP-binding</keyword>
<dbReference type="InterPro" id="IPR027417">
    <property type="entry name" value="P-loop_NTPase"/>
</dbReference>
<feature type="transmembrane region" description="Helical" evidence="10">
    <location>
        <begin position="628"/>
        <end position="650"/>
    </location>
</feature>
<keyword evidence="6" id="KW-0648">Protein biosynthesis</keyword>
<evidence type="ECO:0000259" key="11">
    <source>
        <dbReference type="PROSITE" id="PS51722"/>
    </source>
</evidence>
<organism evidence="12 13">
    <name type="scientific">Strigomonas culicis</name>
    <dbReference type="NCBI Taxonomy" id="28005"/>
    <lineage>
        <taxon>Eukaryota</taxon>
        <taxon>Discoba</taxon>
        <taxon>Euglenozoa</taxon>
        <taxon>Kinetoplastea</taxon>
        <taxon>Metakinetoplastina</taxon>
        <taxon>Trypanosomatida</taxon>
        <taxon>Trypanosomatidae</taxon>
        <taxon>Strigomonadinae</taxon>
        <taxon>Strigomonas</taxon>
    </lineage>
</organism>
<comment type="similarity">
    <text evidence="2">Belongs to the TRAFAC class translation factor GTPase superfamily. Classic translation factor GTPase family. EF-Tu/EF-1A subfamily.</text>
</comment>
<dbReference type="GO" id="GO:0003924">
    <property type="term" value="F:GTPase activity"/>
    <property type="evidence" value="ECO:0007669"/>
    <property type="project" value="InterPro"/>
</dbReference>
<evidence type="ECO:0000256" key="10">
    <source>
        <dbReference type="SAM" id="Phobius"/>
    </source>
</evidence>
<keyword evidence="5" id="KW-0378">Hydrolase</keyword>
<dbReference type="GO" id="GO:0005737">
    <property type="term" value="C:cytoplasm"/>
    <property type="evidence" value="ECO:0007669"/>
    <property type="project" value="UniProtKB-SubCell"/>
</dbReference>
<keyword evidence="13" id="KW-1185">Reference proteome</keyword>
<dbReference type="GO" id="GO:0003746">
    <property type="term" value="F:translation elongation factor activity"/>
    <property type="evidence" value="ECO:0007669"/>
    <property type="project" value="UniProtKB-KW"/>
</dbReference>
<evidence type="ECO:0000256" key="5">
    <source>
        <dbReference type="ARBA" id="ARBA00022801"/>
    </source>
</evidence>
<dbReference type="InterPro" id="IPR009001">
    <property type="entry name" value="Transl_elong_EF1A/Init_IF2_C"/>
</dbReference>
<dbReference type="OrthoDB" id="342024at2759"/>
<evidence type="ECO:0000256" key="9">
    <source>
        <dbReference type="SAM" id="MobiDB-lite"/>
    </source>
</evidence>
<feature type="compositionally biased region" description="Polar residues" evidence="9">
    <location>
        <begin position="149"/>
        <end position="175"/>
    </location>
</feature>
<dbReference type="InterPro" id="IPR009000">
    <property type="entry name" value="Transl_B-barrel_sf"/>
</dbReference>
<dbReference type="GO" id="GO:0005525">
    <property type="term" value="F:GTP binding"/>
    <property type="evidence" value="ECO:0007669"/>
    <property type="project" value="UniProtKB-KW"/>
</dbReference>
<evidence type="ECO:0000256" key="4">
    <source>
        <dbReference type="ARBA" id="ARBA00022741"/>
    </source>
</evidence>
<evidence type="ECO:0000256" key="1">
    <source>
        <dbReference type="ARBA" id="ARBA00004496"/>
    </source>
</evidence>
<dbReference type="PRINTS" id="PR00315">
    <property type="entry name" value="ELONGATNFCT"/>
</dbReference>
<feature type="region of interest" description="Disordered" evidence="9">
    <location>
        <begin position="17"/>
        <end position="38"/>
    </location>
</feature>
<dbReference type="FunFam" id="3.40.50.300:FF:000204">
    <property type="entry name" value="Translation elongation factor Tu"/>
    <property type="match status" value="1"/>
</dbReference>
<dbReference type="InterPro" id="IPR031157">
    <property type="entry name" value="G_TR_CS"/>
</dbReference>
<reference evidence="12 13" key="1">
    <citation type="journal article" date="2013" name="PLoS ONE">
        <title>Predicting the Proteins of Angomonas deanei, Strigomonas culicis and Their Respective Endosymbionts Reveals New Aspects of the Trypanosomatidae Family.</title>
        <authorList>
            <person name="Motta M.C."/>
            <person name="Martins A.C."/>
            <person name="de Souza S.S."/>
            <person name="Catta-Preta C.M."/>
            <person name="Silva R."/>
            <person name="Klein C.C."/>
            <person name="de Almeida L.G."/>
            <person name="de Lima Cunha O."/>
            <person name="Ciapina L.P."/>
            <person name="Brocchi M."/>
            <person name="Colabardini A.C."/>
            <person name="de Araujo Lima B."/>
            <person name="Machado C.R."/>
            <person name="de Almeida Soares C.M."/>
            <person name="Probst C.M."/>
            <person name="de Menezes C.B."/>
            <person name="Thompson C.E."/>
            <person name="Bartholomeu D.C."/>
            <person name="Gradia D.F."/>
            <person name="Pavoni D.P."/>
            <person name="Grisard E.C."/>
            <person name="Fantinatti-Garboggini F."/>
            <person name="Marchini F.K."/>
            <person name="Rodrigues-Luiz G.F."/>
            <person name="Wagner G."/>
            <person name="Goldman G.H."/>
            <person name="Fietto J.L."/>
            <person name="Elias M.C."/>
            <person name="Goldman M.H."/>
            <person name="Sagot M.F."/>
            <person name="Pereira M."/>
            <person name="Stoco P.H."/>
            <person name="de Mendonca-Neto R.P."/>
            <person name="Teixeira S.M."/>
            <person name="Maciel T.E."/>
            <person name="de Oliveira Mendes T.A."/>
            <person name="Urmenyi T.P."/>
            <person name="de Souza W."/>
            <person name="Schenkman S."/>
            <person name="de Vasconcelos A.T."/>
        </authorList>
    </citation>
    <scope>NUCLEOTIDE SEQUENCE [LARGE SCALE GENOMIC DNA]</scope>
</reference>
<evidence type="ECO:0000256" key="2">
    <source>
        <dbReference type="ARBA" id="ARBA00007249"/>
    </source>
</evidence>
<dbReference type="InterPro" id="IPR000795">
    <property type="entry name" value="T_Tr_GTP-bd_dom"/>
</dbReference>
<dbReference type="Pfam" id="PF00009">
    <property type="entry name" value="GTP_EFTU"/>
    <property type="match status" value="1"/>
</dbReference>
<evidence type="ECO:0000256" key="8">
    <source>
        <dbReference type="ARBA" id="ARBA00049117"/>
    </source>
</evidence>